<dbReference type="PROSITE" id="PS51123">
    <property type="entry name" value="OMPA_2"/>
    <property type="match status" value="1"/>
</dbReference>
<proteinExistence type="inferred from homology"/>
<keyword evidence="6 8" id="KW-0449">Lipoprotein</keyword>
<dbReference type="OrthoDB" id="9809164at2"/>
<comment type="subunit">
    <text evidence="8">The Tol-Pal system is composed of five core proteins: the inner membrane proteins TolA, TolQ and TolR, the periplasmic protein TolB and the outer membrane protein Pal. They form a network linking the inner and outer membranes and the peptidoglycan layer.</text>
</comment>
<dbReference type="PANTHER" id="PTHR30329">
    <property type="entry name" value="STATOR ELEMENT OF FLAGELLAR MOTOR COMPLEX"/>
    <property type="match status" value="1"/>
</dbReference>
<keyword evidence="7 8" id="KW-0131">Cell cycle</keyword>
<evidence type="ECO:0000256" key="8">
    <source>
        <dbReference type="HAMAP-Rule" id="MF_02204"/>
    </source>
</evidence>
<dbReference type="Pfam" id="PF00691">
    <property type="entry name" value="OmpA"/>
    <property type="match status" value="1"/>
</dbReference>
<accession>A0A5C5GAE7</accession>
<dbReference type="HAMAP" id="MF_02204">
    <property type="entry name" value="Pal"/>
    <property type="match status" value="1"/>
</dbReference>
<keyword evidence="5 8" id="KW-0998">Cell outer membrane</keyword>
<comment type="function">
    <text evidence="8">Part of the Tol-Pal system, which plays a role in outer membrane invagination during cell division and is important for maintaining outer membrane integrity.</text>
</comment>
<dbReference type="GO" id="GO:0009279">
    <property type="term" value="C:cell outer membrane"/>
    <property type="evidence" value="ECO:0007669"/>
    <property type="project" value="UniProtKB-SubCell"/>
</dbReference>
<evidence type="ECO:0000256" key="3">
    <source>
        <dbReference type="ARBA" id="ARBA00023136"/>
    </source>
</evidence>
<evidence type="ECO:0000313" key="12">
    <source>
        <dbReference type="Proteomes" id="UP000314011"/>
    </source>
</evidence>
<reference evidence="11 12" key="1">
    <citation type="submission" date="2019-06" db="EMBL/GenBank/DDBJ databases">
        <title>Genome of new Rhodobacteraceae sp. SM1903.</title>
        <authorList>
            <person name="Ren X."/>
        </authorList>
    </citation>
    <scope>NUCLEOTIDE SEQUENCE [LARGE SCALE GENOMIC DNA]</scope>
    <source>
        <strain evidence="11 12">SM1903</strain>
    </source>
</reference>
<keyword evidence="1 8" id="KW-0132">Cell division</keyword>
<feature type="domain" description="OmpA-like" evidence="10">
    <location>
        <begin position="50"/>
        <end position="166"/>
    </location>
</feature>
<dbReference type="InterPro" id="IPR006664">
    <property type="entry name" value="OMP_bac"/>
</dbReference>
<evidence type="ECO:0000256" key="2">
    <source>
        <dbReference type="ARBA" id="ARBA00022729"/>
    </source>
</evidence>
<dbReference type="InterPro" id="IPR006665">
    <property type="entry name" value="OmpA-like"/>
</dbReference>
<keyword evidence="4 8" id="KW-0564">Palmitate</keyword>
<dbReference type="Gene3D" id="3.30.1330.60">
    <property type="entry name" value="OmpA-like domain"/>
    <property type="match status" value="1"/>
</dbReference>
<feature type="compositionally biased region" description="Polar residues" evidence="9">
    <location>
        <begin position="37"/>
        <end position="50"/>
    </location>
</feature>
<protein>
    <recommendedName>
        <fullName evidence="8">Peptidoglycan-associated lipoprotein</fullName>
        <shortName evidence="8">PAL</shortName>
    </recommendedName>
</protein>
<dbReference type="GO" id="GO:0051301">
    <property type="term" value="P:cell division"/>
    <property type="evidence" value="ECO:0007669"/>
    <property type="project" value="UniProtKB-UniRule"/>
</dbReference>
<evidence type="ECO:0000256" key="6">
    <source>
        <dbReference type="ARBA" id="ARBA00023288"/>
    </source>
</evidence>
<evidence type="ECO:0000256" key="4">
    <source>
        <dbReference type="ARBA" id="ARBA00023139"/>
    </source>
</evidence>
<organism evidence="11 12">
    <name type="scientific">Pelagovum pacificum</name>
    <dbReference type="NCBI Taxonomy" id="2588711"/>
    <lineage>
        <taxon>Bacteria</taxon>
        <taxon>Pseudomonadati</taxon>
        <taxon>Pseudomonadota</taxon>
        <taxon>Alphaproteobacteria</taxon>
        <taxon>Rhodobacterales</taxon>
        <taxon>Paracoccaceae</taxon>
        <taxon>Pelagovum</taxon>
    </lineage>
</organism>
<dbReference type="InterPro" id="IPR050330">
    <property type="entry name" value="Bact_OuterMem_StrucFunc"/>
</dbReference>
<gene>
    <name evidence="8 11" type="primary">pal</name>
    <name evidence="11" type="ORF">FHY64_17725</name>
</gene>
<comment type="caution">
    <text evidence="11">The sequence shown here is derived from an EMBL/GenBank/DDBJ whole genome shotgun (WGS) entry which is preliminary data.</text>
</comment>
<dbReference type="PROSITE" id="PS51257">
    <property type="entry name" value="PROKAR_LIPOPROTEIN"/>
    <property type="match status" value="1"/>
</dbReference>
<comment type="similarity">
    <text evidence="8">Belongs to the Pal lipoprotein family.</text>
</comment>
<dbReference type="PANTHER" id="PTHR30329:SF21">
    <property type="entry name" value="LIPOPROTEIN YIAD-RELATED"/>
    <property type="match status" value="1"/>
</dbReference>
<dbReference type="NCBIfam" id="TIGR02802">
    <property type="entry name" value="Pal_lipo"/>
    <property type="match status" value="1"/>
</dbReference>
<dbReference type="EMBL" id="VFFF01000003">
    <property type="protein sequence ID" value="TNY30940.1"/>
    <property type="molecule type" value="Genomic_DNA"/>
</dbReference>
<dbReference type="SUPFAM" id="SSF103088">
    <property type="entry name" value="OmpA-like"/>
    <property type="match status" value="1"/>
</dbReference>
<dbReference type="AlphaFoldDB" id="A0A5C5GAE7"/>
<dbReference type="InterPro" id="IPR036737">
    <property type="entry name" value="OmpA-like_sf"/>
</dbReference>
<keyword evidence="3 8" id="KW-0472">Membrane</keyword>
<evidence type="ECO:0000256" key="5">
    <source>
        <dbReference type="ARBA" id="ARBA00023237"/>
    </source>
</evidence>
<evidence type="ECO:0000256" key="1">
    <source>
        <dbReference type="ARBA" id="ARBA00022618"/>
    </source>
</evidence>
<dbReference type="PRINTS" id="PR01021">
    <property type="entry name" value="OMPADOMAIN"/>
</dbReference>
<feature type="region of interest" description="Disordered" evidence="9">
    <location>
        <begin position="25"/>
        <end position="50"/>
    </location>
</feature>
<keyword evidence="12" id="KW-1185">Reference proteome</keyword>
<keyword evidence="2 8" id="KW-0732">Signal</keyword>
<evidence type="ECO:0000313" key="11">
    <source>
        <dbReference type="EMBL" id="TNY30940.1"/>
    </source>
</evidence>
<sequence length="168" mass="18146">MKHVTIAALLIAAIAISGCSRRDRMNDTALNPPPTASMPSDSASDPNSPQYFSQTIGDRVLFEVDQHTLTAQGRTILDGQADWLMRNGDYTAVIEGHADEQGTREYNLALGSRRANSVREYLVSKGIASGRLQTVTYGKERPLAVCSQESCYAQNRRAVTVIAAGATS</sequence>
<dbReference type="InterPro" id="IPR014169">
    <property type="entry name" value="Pal_lipo_C"/>
</dbReference>
<comment type="subcellular location">
    <subcellularLocation>
        <location evidence="8">Cell outer membrane</location>
        <topology evidence="8">Lipid-anchor</topology>
    </subcellularLocation>
</comment>
<dbReference type="CDD" id="cd07185">
    <property type="entry name" value="OmpA_C-like"/>
    <property type="match status" value="1"/>
</dbReference>
<dbReference type="InterPro" id="IPR039001">
    <property type="entry name" value="Pal"/>
</dbReference>
<evidence type="ECO:0000256" key="7">
    <source>
        <dbReference type="ARBA" id="ARBA00023306"/>
    </source>
</evidence>
<name>A0A5C5GAE7_9RHOB</name>
<dbReference type="RefSeq" id="WP_140197206.1">
    <property type="nucleotide sequence ID" value="NZ_CP065915.1"/>
</dbReference>
<evidence type="ECO:0000259" key="10">
    <source>
        <dbReference type="PROSITE" id="PS51123"/>
    </source>
</evidence>
<dbReference type="Proteomes" id="UP000314011">
    <property type="component" value="Unassembled WGS sequence"/>
</dbReference>
<evidence type="ECO:0000256" key="9">
    <source>
        <dbReference type="SAM" id="MobiDB-lite"/>
    </source>
</evidence>